<organism evidence="1 2">
    <name type="scientific">Brachybacterium halotolerans</name>
    <dbReference type="NCBI Taxonomy" id="2795215"/>
    <lineage>
        <taxon>Bacteria</taxon>
        <taxon>Bacillati</taxon>
        <taxon>Actinomycetota</taxon>
        <taxon>Actinomycetes</taxon>
        <taxon>Micrococcales</taxon>
        <taxon>Dermabacteraceae</taxon>
        <taxon>Brachybacterium</taxon>
    </lineage>
</organism>
<name>A0ABS1B806_9MICO</name>
<proteinExistence type="predicted"/>
<comment type="caution">
    <text evidence="1">The sequence shown here is derived from an EMBL/GenBank/DDBJ whole genome shotgun (WGS) entry which is preliminary data.</text>
</comment>
<dbReference type="Proteomes" id="UP000612352">
    <property type="component" value="Unassembled WGS sequence"/>
</dbReference>
<reference evidence="1 2" key="1">
    <citation type="submission" date="2020-12" db="EMBL/GenBank/DDBJ databases">
        <title>Brachybacterium sp. MASK1Z-5, whole genome shotgun sequence.</title>
        <authorList>
            <person name="Tuo L."/>
        </authorList>
    </citation>
    <scope>NUCLEOTIDE SEQUENCE [LARGE SCALE GENOMIC DNA]</scope>
    <source>
        <strain evidence="1 2">MASK1Z-5</strain>
    </source>
</reference>
<dbReference type="EMBL" id="JAEDAJ010000002">
    <property type="protein sequence ID" value="MBK0330761.1"/>
    <property type="molecule type" value="Genomic_DNA"/>
</dbReference>
<evidence type="ECO:0000313" key="2">
    <source>
        <dbReference type="Proteomes" id="UP000612352"/>
    </source>
</evidence>
<dbReference type="PANTHER" id="PTHR34822">
    <property type="entry name" value="GRPB DOMAIN PROTEIN (AFU_ORTHOLOGUE AFUA_1G01530)"/>
    <property type="match status" value="1"/>
</dbReference>
<dbReference type="InterPro" id="IPR043519">
    <property type="entry name" value="NT_sf"/>
</dbReference>
<dbReference type="Pfam" id="PF04229">
    <property type="entry name" value="GrpB"/>
    <property type="match status" value="1"/>
</dbReference>
<keyword evidence="2" id="KW-1185">Reference proteome</keyword>
<dbReference type="PANTHER" id="PTHR34822:SF1">
    <property type="entry name" value="GRPB FAMILY PROTEIN"/>
    <property type="match status" value="1"/>
</dbReference>
<dbReference type="RefSeq" id="WP_200501417.1">
    <property type="nucleotide sequence ID" value="NZ_JAEDAJ010000002.1"/>
</dbReference>
<sequence>MTSAERPDTPSEQAVLLVDPRPEDWALRFARIRDDVLAVLPGVRIEHIGSTAVPGLPAKDVVDVIVGVPQSAIAAAAHRLEGAGWDLEGERERHCWLSRPTRRARDCVLHLVEHGGRIWTERLDFRDLLRQDADARADYLRTKVEAARSSIGWTEYTRAKAPTVGRLLNEHRES</sequence>
<evidence type="ECO:0000313" key="1">
    <source>
        <dbReference type="EMBL" id="MBK0330761.1"/>
    </source>
</evidence>
<dbReference type="Gene3D" id="3.30.460.10">
    <property type="entry name" value="Beta Polymerase, domain 2"/>
    <property type="match status" value="1"/>
</dbReference>
<dbReference type="SUPFAM" id="SSF81301">
    <property type="entry name" value="Nucleotidyltransferase"/>
    <property type="match status" value="1"/>
</dbReference>
<protein>
    <submittedName>
        <fullName evidence="1">GrpB family protein</fullName>
    </submittedName>
</protein>
<dbReference type="InterPro" id="IPR007344">
    <property type="entry name" value="GrpB/CoaE"/>
</dbReference>
<accession>A0ABS1B806</accession>
<gene>
    <name evidence="1" type="ORF">I8D64_05030</name>
</gene>